<organism evidence="2 3">
    <name type="scientific">Botryotinia calthae</name>
    <dbReference type="NCBI Taxonomy" id="38488"/>
    <lineage>
        <taxon>Eukaryota</taxon>
        <taxon>Fungi</taxon>
        <taxon>Dikarya</taxon>
        <taxon>Ascomycota</taxon>
        <taxon>Pezizomycotina</taxon>
        <taxon>Leotiomycetes</taxon>
        <taxon>Helotiales</taxon>
        <taxon>Sclerotiniaceae</taxon>
        <taxon>Botryotinia</taxon>
    </lineage>
</organism>
<keyword evidence="3" id="KW-1185">Reference proteome</keyword>
<proteinExistence type="predicted"/>
<sequence length="118" mass="13145">MLAMRIVLCRKNVTDCPDQICAVLTLLWPLTREDWRGYRRLDYFRQEFGGQGRGRDAGEQKKLLDRGAACFCVSLYSYAAGILLFDVLTAPGSNVHGDDTDGLGPEVYGVQDIGANIW</sequence>
<accession>A0A4Y8DHY6</accession>
<protein>
    <submittedName>
        <fullName evidence="2">Uncharacterized protein</fullName>
    </submittedName>
</protein>
<evidence type="ECO:0000313" key="3">
    <source>
        <dbReference type="Proteomes" id="UP000297299"/>
    </source>
</evidence>
<dbReference type="AlphaFoldDB" id="A0A4Y8DHY6"/>
<reference evidence="2 3" key="1">
    <citation type="submission" date="2017-11" db="EMBL/GenBank/DDBJ databases">
        <title>Comparative genomics of Botrytis spp.</title>
        <authorList>
            <person name="Valero-Jimenez C.A."/>
            <person name="Tapia P."/>
            <person name="Veloso J."/>
            <person name="Silva-Moreno E."/>
            <person name="Staats M."/>
            <person name="Valdes J.H."/>
            <person name="Van Kan J.A.L."/>
        </authorList>
    </citation>
    <scope>NUCLEOTIDE SEQUENCE [LARGE SCALE GENOMIC DNA]</scope>
    <source>
        <strain evidence="2 3">MUCL2830</strain>
    </source>
</reference>
<evidence type="ECO:0000313" key="2">
    <source>
        <dbReference type="EMBL" id="TEY87414.1"/>
    </source>
</evidence>
<gene>
    <name evidence="2" type="ORF">BOTCAL_0002g00210</name>
</gene>
<dbReference type="EMBL" id="PHWZ01000002">
    <property type="protein sequence ID" value="TEY87414.1"/>
    <property type="molecule type" value="Genomic_DNA"/>
</dbReference>
<feature type="transmembrane region" description="Helical" evidence="1">
    <location>
        <begin position="63"/>
        <end position="85"/>
    </location>
</feature>
<comment type="caution">
    <text evidence="2">The sequence shown here is derived from an EMBL/GenBank/DDBJ whole genome shotgun (WGS) entry which is preliminary data.</text>
</comment>
<keyword evidence="1" id="KW-0812">Transmembrane</keyword>
<keyword evidence="1" id="KW-1133">Transmembrane helix</keyword>
<dbReference type="Proteomes" id="UP000297299">
    <property type="component" value="Unassembled WGS sequence"/>
</dbReference>
<evidence type="ECO:0000256" key="1">
    <source>
        <dbReference type="SAM" id="Phobius"/>
    </source>
</evidence>
<name>A0A4Y8DHY6_9HELO</name>
<keyword evidence="1" id="KW-0472">Membrane</keyword>